<evidence type="ECO:0000256" key="7">
    <source>
        <dbReference type="PROSITE-ProRule" id="PRU10141"/>
    </source>
</evidence>
<dbReference type="InterPro" id="IPR008271">
    <property type="entry name" value="Ser/Thr_kinase_AS"/>
</dbReference>
<dbReference type="InterPro" id="IPR017441">
    <property type="entry name" value="Protein_kinase_ATP_BS"/>
</dbReference>
<feature type="compositionally biased region" description="Basic and acidic residues" evidence="8">
    <location>
        <begin position="604"/>
        <end position="630"/>
    </location>
</feature>
<feature type="domain" description="Protein kinase" evidence="10">
    <location>
        <begin position="46"/>
        <end position="311"/>
    </location>
</feature>
<dbReference type="SMART" id="SM00220">
    <property type="entry name" value="S_TKc"/>
    <property type="match status" value="1"/>
</dbReference>
<name>A0A4Y6PYD8_PERCE</name>
<dbReference type="Pfam" id="PF00069">
    <property type="entry name" value="Pkinase"/>
    <property type="match status" value="1"/>
</dbReference>
<dbReference type="GO" id="GO:0004674">
    <property type="term" value="F:protein serine/threonine kinase activity"/>
    <property type="evidence" value="ECO:0007669"/>
    <property type="project" value="UniProtKB-KW"/>
</dbReference>
<dbReference type="EC" id="2.7.11.1" evidence="1"/>
<feature type="transmembrane region" description="Helical" evidence="9">
    <location>
        <begin position="412"/>
        <end position="435"/>
    </location>
</feature>
<dbReference type="InterPro" id="IPR049806">
    <property type="entry name" value="MasK-like_C"/>
</dbReference>
<sequence length="738" mass="79057">MIKVCPTCQQKYPEDTEFCAQDGTRLEEMQDEGGDALIGRVLDSRWVIEEQIGEGGMGAVYLASQRSVDRKVAIKTLRPELCNSREFVDRFFREARVASTIAHPHCVTILDFGQTDDGILYLAMEYLEGMPLTHRLRHPDMTVREIVQICMQIASALAAAHDGNIIHRDLKPDNVFLLSISDGSTFIKVLDFGIAKDTSSDDQMTKTGQVFGTPEYMSPEQCRGNKIDGRSDLYSLGCILYRMLGGHPPFESDTPMAVLVSHVSEQPRHVRELIDRADVPEALIDLCMRLLEKDPDNRPPDAQAVRNHLERILDNTTTGGIPVINSPAESDEHVSGPTLATDSAELVKDGGQQAPISAQQPQAQPTPQPQSAPQQPSGQQDQQRAEAPSGQTGPEPAAAPIQSQQRKSKLPLIAGIGFALVIAAGCTVGGLWYGYKTWIAEDGESTSVAGLLGDDEAGGDEESADESGEEASADDNEQANTDEPKADESDSDEANQQETASAGTDDDASAAVAQEEDSEGDNGAKAGDDENQGAKQADDGAKSGDESDDETATASKDDSDDEDNTTKSGGTTKIEINADKAEIAVSEKQDDKKDDGGSSSGSAKDNDKDKDKGSTTVAKTEDKPEEEKKPAGPQGNIREVKISKTGSACIGPNVDSVVRSAERAFVSCYNKELGGDPGLSGKVVMDWTISTDGAVYGPRVALSEIGAKSCLLGKVKRLRFDPPIGGRCSVRATYRFYP</sequence>
<dbReference type="Proteomes" id="UP000315995">
    <property type="component" value="Chromosome"/>
</dbReference>
<keyword evidence="3" id="KW-0808">Transferase</keyword>
<keyword evidence="5" id="KW-0418">Kinase</keyword>
<evidence type="ECO:0000256" key="1">
    <source>
        <dbReference type="ARBA" id="ARBA00012513"/>
    </source>
</evidence>
<proteinExistence type="predicted"/>
<evidence type="ECO:0000313" key="11">
    <source>
        <dbReference type="EMBL" id="QDG53348.1"/>
    </source>
</evidence>
<feature type="region of interest" description="Disordered" evidence="8">
    <location>
        <begin position="447"/>
        <end position="640"/>
    </location>
</feature>
<protein>
    <recommendedName>
        <fullName evidence="1">non-specific serine/threonine protein kinase</fullName>
        <ecNumber evidence="1">2.7.11.1</ecNumber>
    </recommendedName>
</protein>
<dbReference type="PROSITE" id="PS50011">
    <property type="entry name" value="PROTEIN_KINASE_DOM"/>
    <property type="match status" value="1"/>
</dbReference>
<accession>A0A4Y6PYD8</accession>
<dbReference type="NCBIfam" id="NF033768">
    <property type="entry name" value="myxo_SS_tail"/>
    <property type="match status" value="1"/>
</dbReference>
<keyword evidence="6 7" id="KW-0067">ATP-binding</keyword>
<feature type="binding site" evidence="7">
    <location>
        <position position="75"/>
    </location>
    <ligand>
        <name>ATP</name>
        <dbReference type="ChEBI" id="CHEBI:30616"/>
    </ligand>
</feature>
<organism evidence="11 12">
    <name type="scientific">Persicimonas caeni</name>
    <dbReference type="NCBI Taxonomy" id="2292766"/>
    <lineage>
        <taxon>Bacteria</taxon>
        <taxon>Deltaproteobacteria</taxon>
        <taxon>Bradymonadales</taxon>
        <taxon>Bradymonadaceae</taxon>
        <taxon>Persicimonas</taxon>
    </lineage>
</organism>
<dbReference type="OrthoDB" id="9779541at2"/>
<dbReference type="Gene3D" id="3.30.200.20">
    <property type="entry name" value="Phosphorylase Kinase, domain 1"/>
    <property type="match status" value="1"/>
</dbReference>
<keyword evidence="9" id="KW-0812">Transmembrane</keyword>
<feature type="region of interest" description="Disordered" evidence="8">
    <location>
        <begin position="317"/>
        <end position="337"/>
    </location>
</feature>
<dbReference type="Gene3D" id="1.10.510.10">
    <property type="entry name" value="Transferase(Phosphotransferase) domain 1"/>
    <property type="match status" value="1"/>
</dbReference>
<dbReference type="PROSITE" id="PS00107">
    <property type="entry name" value="PROTEIN_KINASE_ATP"/>
    <property type="match status" value="1"/>
</dbReference>
<dbReference type="SUPFAM" id="SSF56112">
    <property type="entry name" value="Protein kinase-like (PK-like)"/>
    <property type="match status" value="1"/>
</dbReference>
<evidence type="ECO:0000313" key="12">
    <source>
        <dbReference type="Proteomes" id="UP000315995"/>
    </source>
</evidence>
<dbReference type="InterPro" id="IPR011009">
    <property type="entry name" value="Kinase-like_dom_sf"/>
</dbReference>
<keyword evidence="9" id="KW-0472">Membrane</keyword>
<evidence type="ECO:0000256" key="5">
    <source>
        <dbReference type="ARBA" id="ARBA00022777"/>
    </source>
</evidence>
<dbReference type="CDD" id="cd14014">
    <property type="entry name" value="STKc_PknB_like"/>
    <property type="match status" value="1"/>
</dbReference>
<dbReference type="EMBL" id="CP041186">
    <property type="protein sequence ID" value="QDG53348.1"/>
    <property type="molecule type" value="Genomic_DNA"/>
</dbReference>
<dbReference type="RefSeq" id="WP_141199809.1">
    <property type="nucleotide sequence ID" value="NZ_CP041186.1"/>
</dbReference>
<evidence type="ECO:0000256" key="6">
    <source>
        <dbReference type="ARBA" id="ARBA00022840"/>
    </source>
</evidence>
<feature type="compositionally biased region" description="Basic and acidic residues" evidence="8">
    <location>
        <begin position="536"/>
        <end position="545"/>
    </location>
</feature>
<keyword evidence="12" id="KW-1185">Reference proteome</keyword>
<keyword evidence="2" id="KW-0723">Serine/threonine-protein kinase</keyword>
<evidence type="ECO:0000256" key="8">
    <source>
        <dbReference type="SAM" id="MobiDB-lite"/>
    </source>
</evidence>
<keyword evidence="9" id="KW-1133">Transmembrane helix</keyword>
<reference evidence="11 12" key="1">
    <citation type="submission" date="2019-06" db="EMBL/GenBank/DDBJ databases">
        <title>Persicimonas caeni gen. nov., sp. nov., a predatory bacterium isolated from solar saltern.</title>
        <authorList>
            <person name="Wang S."/>
        </authorList>
    </citation>
    <scope>NUCLEOTIDE SEQUENCE [LARGE SCALE GENOMIC DNA]</scope>
    <source>
        <strain evidence="11 12">YN101</strain>
    </source>
</reference>
<dbReference type="FunFam" id="1.10.510.10:FF:000021">
    <property type="entry name" value="Serine/threonine protein kinase"/>
    <property type="match status" value="1"/>
</dbReference>
<feature type="compositionally biased region" description="Acidic residues" evidence="8">
    <location>
        <begin position="453"/>
        <end position="477"/>
    </location>
</feature>
<feature type="compositionally biased region" description="Basic and acidic residues" evidence="8">
    <location>
        <begin position="576"/>
        <end position="596"/>
    </location>
</feature>
<accession>A0A5B8YG58</accession>
<feature type="compositionally biased region" description="Acidic residues" evidence="8">
    <location>
        <begin position="504"/>
        <end position="520"/>
    </location>
</feature>
<dbReference type="AlphaFoldDB" id="A0A4Y6PYD8"/>
<evidence type="ECO:0000256" key="9">
    <source>
        <dbReference type="SAM" id="Phobius"/>
    </source>
</evidence>
<evidence type="ECO:0000256" key="2">
    <source>
        <dbReference type="ARBA" id="ARBA00022527"/>
    </source>
</evidence>
<gene>
    <name evidence="11" type="ORF">FIV42_22145</name>
</gene>
<evidence type="ECO:0000256" key="4">
    <source>
        <dbReference type="ARBA" id="ARBA00022741"/>
    </source>
</evidence>
<feature type="region of interest" description="Disordered" evidence="8">
    <location>
        <begin position="355"/>
        <end position="404"/>
    </location>
</feature>
<feature type="compositionally biased region" description="Low complexity" evidence="8">
    <location>
        <begin position="371"/>
        <end position="382"/>
    </location>
</feature>
<dbReference type="PANTHER" id="PTHR43289">
    <property type="entry name" value="MITOGEN-ACTIVATED PROTEIN KINASE KINASE KINASE 20-RELATED"/>
    <property type="match status" value="1"/>
</dbReference>
<dbReference type="InterPro" id="IPR000719">
    <property type="entry name" value="Prot_kinase_dom"/>
</dbReference>
<dbReference type="PROSITE" id="PS00108">
    <property type="entry name" value="PROTEIN_KINASE_ST"/>
    <property type="match status" value="1"/>
</dbReference>
<dbReference type="GO" id="GO:0005524">
    <property type="term" value="F:ATP binding"/>
    <property type="evidence" value="ECO:0007669"/>
    <property type="project" value="UniProtKB-UniRule"/>
</dbReference>
<evidence type="ECO:0000259" key="10">
    <source>
        <dbReference type="PROSITE" id="PS50011"/>
    </source>
</evidence>
<keyword evidence="4 7" id="KW-0547">Nucleotide-binding</keyword>
<dbReference type="PANTHER" id="PTHR43289:SF6">
    <property type="entry name" value="SERINE_THREONINE-PROTEIN KINASE NEKL-3"/>
    <property type="match status" value="1"/>
</dbReference>
<evidence type="ECO:0000256" key="3">
    <source>
        <dbReference type="ARBA" id="ARBA00022679"/>
    </source>
</evidence>